<comment type="pathway">
    <text evidence="1">Antibiotic biosynthesis; vancomycin biosynthesis.</text>
</comment>
<dbReference type="GO" id="GO:0008194">
    <property type="term" value="F:UDP-glycosyltransferase activity"/>
    <property type="evidence" value="ECO:0007669"/>
    <property type="project" value="InterPro"/>
</dbReference>
<dbReference type="GO" id="GO:0005975">
    <property type="term" value="P:carbohydrate metabolic process"/>
    <property type="evidence" value="ECO:0007669"/>
    <property type="project" value="InterPro"/>
</dbReference>
<proteinExistence type="predicted"/>
<dbReference type="InterPro" id="IPR050426">
    <property type="entry name" value="Glycosyltransferase_28"/>
</dbReference>
<organism evidence="5 6">
    <name type="scientific">Amycolatopsis bartoniae</name>
    <dbReference type="NCBI Taxonomy" id="941986"/>
    <lineage>
        <taxon>Bacteria</taxon>
        <taxon>Bacillati</taxon>
        <taxon>Actinomycetota</taxon>
        <taxon>Actinomycetes</taxon>
        <taxon>Pseudonocardiales</taxon>
        <taxon>Pseudonocardiaceae</taxon>
        <taxon>Amycolatopsis</taxon>
    </lineage>
</organism>
<evidence type="ECO:0000256" key="2">
    <source>
        <dbReference type="ARBA" id="ARBA00023194"/>
    </source>
</evidence>
<dbReference type="GO" id="GO:0016758">
    <property type="term" value="F:hexosyltransferase activity"/>
    <property type="evidence" value="ECO:0007669"/>
    <property type="project" value="InterPro"/>
</dbReference>
<sequence length="509" mass="51243">MRVLLMTYGSRGDVEPVVGLAVALRDLGAEVRVCAPPDFAELVEGAGARLTPVGKPIQALATGAATGKAPVTLSDLAADLTASAYDAVMTAAGCGVAAGEGGVAAAGRGVAADEGGVAVGEGGVAAAGRGVVADEGGVVADEGGVVADEGGVAAGEGGVAAGEGCAAAGEGCVAVLATGSLPAVAGAQAAAEKLGIRYAFASFTPSNLPSPHRRPAPWPGQVVPEGETDNLVLWKLQAEHLHKLLGEPINAHRVSVGLPPVSDIRSHVLTRRPFLAADPVLGPWQAAPELGTVQTEARVRSEERRLPGAGQEAAELGVVQTGAWIRPDDRPLPAELESFLAAGAAPVYVGFGSMLIRGTEAAEVSRTVVEAVRAQGRRVLLGSGWAGLTPVDDRDDCFTVGEVNQQELFRRVAAVVHHGGAGTTVTAARAGAPQVLVPQVADQPYWARRVAALGIGVAHEGSIPTFDSLSAALASVLAPETRARAAAVAATIRPDGAAMAAKLLLDGRW</sequence>
<dbReference type="EMBL" id="BNAV01000003">
    <property type="protein sequence ID" value="GHF53851.1"/>
    <property type="molecule type" value="Genomic_DNA"/>
</dbReference>
<name>A0A8H9IVL9_9PSEU</name>
<dbReference type="InterPro" id="IPR004276">
    <property type="entry name" value="GlycoTrans_28_N"/>
</dbReference>
<keyword evidence="2" id="KW-0045">Antibiotic biosynthesis</keyword>
<feature type="domain" description="Erythromycin biosynthesis protein CIII-like C-terminal" evidence="4">
    <location>
        <begin position="399"/>
        <end position="489"/>
    </location>
</feature>
<dbReference type="InterPro" id="IPR010610">
    <property type="entry name" value="EryCIII-like_C"/>
</dbReference>
<reference evidence="5" key="2">
    <citation type="submission" date="2020-09" db="EMBL/GenBank/DDBJ databases">
        <authorList>
            <person name="Sun Q."/>
            <person name="Zhou Y."/>
        </authorList>
    </citation>
    <scope>NUCLEOTIDE SEQUENCE</scope>
    <source>
        <strain evidence="5">CGMCC 4.7679</strain>
    </source>
</reference>
<comment type="caution">
    <text evidence="5">The sequence shown here is derived from an EMBL/GenBank/DDBJ whole genome shotgun (WGS) entry which is preliminary data.</text>
</comment>
<dbReference type="RefSeq" id="WP_229880680.1">
    <property type="nucleotide sequence ID" value="NZ_BNAV01000003.1"/>
</dbReference>
<feature type="domain" description="Glycosyltransferase family 28 N-terminal" evidence="3">
    <location>
        <begin position="3"/>
        <end position="53"/>
    </location>
</feature>
<evidence type="ECO:0000259" key="4">
    <source>
        <dbReference type="Pfam" id="PF06722"/>
    </source>
</evidence>
<dbReference type="Pfam" id="PF03033">
    <property type="entry name" value="Glyco_transf_28"/>
    <property type="match status" value="1"/>
</dbReference>
<accession>A0A8H9IVL9</accession>
<evidence type="ECO:0000313" key="5">
    <source>
        <dbReference type="EMBL" id="GHF53851.1"/>
    </source>
</evidence>
<dbReference type="UniPathway" id="UPA00162"/>
<dbReference type="Proteomes" id="UP000658656">
    <property type="component" value="Unassembled WGS sequence"/>
</dbReference>
<reference evidence="5" key="1">
    <citation type="journal article" date="2014" name="Int. J. Syst. Evol. Microbiol.">
        <title>Complete genome sequence of Corynebacterium casei LMG S-19264T (=DSM 44701T), isolated from a smear-ripened cheese.</title>
        <authorList>
            <consortium name="US DOE Joint Genome Institute (JGI-PGF)"/>
            <person name="Walter F."/>
            <person name="Albersmeier A."/>
            <person name="Kalinowski J."/>
            <person name="Ruckert C."/>
        </authorList>
    </citation>
    <scope>NUCLEOTIDE SEQUENCE</scope>
    <source>
        <strain evidence="5">CGMCC 4.7679</strain>
    </source>
</reference>
<dbReference type="GO" id="GO:0033072">
    <property type="term" value="P:vancomycin biosynthetic process"/>
    <property type="evidence" value="ECO:0007669"/>
    <property type="project" value="UniProtKB-UniPathway"/>
</dbReference>
<gene>
    <name evidence="5" type="ORF">GCM10017566_29140</name>
</gene>
<evidence type="ECO:0000313" key="6">
    <source>
        <dbReference type="Proteomes" id="UP000658656"/>
    </source>
</evidence>
<evidence type="ECO:0008006" key="7">
    <source>
        <dbReference type="Google" id="ProtNLM"/>
    </source>
</evidence>
<dbReference type="PANTHER" id="PTHR48050:SF13">
    <property type="entry name" value="STEROL 3-BETA-GLUCOSYLTRANSFERASE UGT80A2"/>
    <property type="match status" value="1"/>
</dbReference>
<dbReference type="FunFam" id="3.40.50.2000:FF:000009">
    <property type="entry name" value="Sterol 3-beta-glucosyltransferase UGT80A2"/>
    <property type="match status" value="1"/>
</dbReference>
<dbReference type="Pfam" id="PF06722">
    <property type="entry name" value="EryCIII-like_C"/>
    <property type="match status" value="1"/>
</dbReference>
<keyword evidence="6" id="KW-1185">Reference proteome</keyword>
<evidence type="ECO:0000256" key="1">
    <source>
        <dbReference type="ARBA" id="ARBA00004660"/>
    </source>
</evidence>
<protein>
    <recommendedName>
        <fullName evidence="7">Glycosyltransferase family 1 protein</fullName>
    </recommendedName>
</protein>
<dbReference type="PANTHER" id="PTHR48050">
    <property type="entry name" value="STEROL 3-BETA-GLUCOSYLTRANSFERASE"/>
    <property type="match status" value="1"/>
</dbReference>
<dbReference type="SUPFAM" id="SSF53756">
    <property type="entry name" value="UDP-Glycosyltransferase/glycogen phosphorylase"/>
    <property type="match status" value="2"/>
</dbReference>
<evidence type="ECO:0000259" key="3">
    <source>
        <dbReference type="Pfam" id="PF03033"/>
    </source>
</evidence>
<dbReference type="AlphaFoldDB" id="A0A8H9IVL9"/>
<dbReference type="InterPro" id="IPR002213">
    <property type="entry name" value="UDP_glucos_trans"/>
</dbReference>
<dbReference type="CDD" id="cd03784">
    <property type="entry name" value="GT1_Gtf-like"/>
    <property type="match status" value="1"/>
</dbReference>
<dbReference type="Gene3D" id="3.40.50.2000">
    <property type="entry name" value="Glycogen Phosphorylase B"/>
    <property type="match status" value="3"/>
</dbReference>